<keyword evidence="2" id="KW-0812">Transmembrane</keyword>
<dbReference type="CDD" id="cd12797">
    <property type="entry name" value="M23_peptidase"/>
    <property type="match status" value="1"/>
</dbReference>
<keyword evidence="5" id="KW-1185">Reference proteome</keyword>
<organism evidence="4 5">
    <name type="scientific">Koleobacter methoxysyntrophicus</name>
    <dbReference type="NCBI Taxonomy" id="2751313"/>
    <lineage>
        <taxon>Bacteria</taxon>
        <taxon>Bacillati</taxon>
        <taxon>Bacillota</taxon>
        <taxon>Clostridia</taxon>
        <taxon>Koleobacterales</taxon>
        <taxon>Koleobacteraceae</taxon>
        <taxon>Koleobacter</taxon>
    </lineage>
</organism>
<evidence type="ECO:0000313" key="5">
    <source>
        <dbReference type="Proteomes" id="UP000662904"/>
    </source>
</evidence>
<feature type="compositionally biased region" description="Basic and acidic residues" evidence="1">
    <location>
        <begin position="73"/>
        <end position="95"/>
    </location>
</feature>
<evidence type="ECO:0000259" key="3">
    <source>
        <dbReference type="Pfam" id="PF01551"/>
    </source>
</evidence>
<keyword evidence="2" id="KW-1133">Transmembrane helix</keyword>
<dbReference type="InterPro" id="IPR050570">
    <property type="entry name" value="Cell_wall_metabolism_enzyme"/>
</dbReference>
<name>A0A8A0RPF9_9FIRM</name>
<dbReference type="AlphaFoldDB" id="A0A8A0RPF9"/>
<evidence type="ECO:0000313" key="4">
    <source>
        <dbReference type="EMBL" id="QSQ09096.1"/>
    </source>
</evidence>
<protein>
    <submittedName>
        <fullName evidence="4">Stage II sporulation protein Q</fullName>
    </submittedName>
</protein>
<feature type="compositionally biased region" description="Polar residues" evidence="1">
    <location>
        <begin position="118"/>
        <end position="137"/>
    </location>
</feature>
<reference evidence="4" key="1">
    <citation type="submission" date="2020-07" db="EMBL/GenBank/DDBJ databases">
        <title>Koleobacter methoxysyntrophicus gen. nov., sp. nov., a novel anaerobic bacterium isolated from deep subsurface oil field and proposal of Koleobacterales ord. nov. in the phylum Firmicutes.</title>
        <authorList>
            <person name="Sakamoto S."/>
            <person name="Tamaki H."/>
        </authorList>
    </citation>
    <scope>NUCLEOTIDE SEQUENCE</scope>
    <source>
        <strain evidence="4">NRmbB1</strain>
    </source>
</reference>
<proteinExistence type="predicted"/>
<dbReference type="Gene3D" id="2.70.70.10">
    <property type="entry name" value="Glucose Permease (Domain IIA)"/>
    <property type="match status" value="1"/>
</dbReference>
<gene>
    <name evidence="4" type="primary">spoIIQ</name>
    <name evidence="4" type="ORF">H0A61_01455</name>
</gene>
<dbReference type="KEGG" id="kme:H0A61_01455"/>
<dbReference type="PANTHER" id="PTHR21666:SF270">
    <property type="entry name" value="MUREIN HYDROLASE ACTIVATOR ENVC"/>
    <property type="match status" value="1"/>
</dbReference>
<sequence length="284" mass="31137">MGNTRRLFLRLKSAKLPFKVQNKSLYLVIGLCIIAIIATGVWAVKSSPEKGPDKTDKNVSFLKEQIGAVEQEKLEQKEIEKKQTSKEENGLKQADKQASQEAAMEETGFKTAAESQIEESSTQRPSAQKKNQEGVNAESQPVLKVNLNTMVQPVLGKVIVDYAVDRLVYSNTLEQWQTHPGIDIAADEGTPVKAVLPGTIVDVTCDPRLGNLIVIEHGDGIKTKYGNLLSAGLVEKGEYVNKGDVIGAVGRSARFESADPPHLHFEIEQDGKPVDPHNYLPKIE</sequence>
<evidence type="ECO:0000256" key="2">
    <source>
        <dbReference type="SAM" id="Phobius"/>
    </source>
</evidence>
<dbReference type="GO" id="GO:0004222">
    <property type="term" value="F:metalloendopeptidase activity"/>
    <property type="evidence" value="ECO:0007669"/>
    <property type="project" value="TreeGrafter"/>
</dbReference>
<dbReference type="Proteomes" id="UP000662904">
    <property type="component" value="Chromosome"/>
</dbReference>
<dbReference type="Pfam" id="PF01551">
    <property type="entry name" value="Peptidase_M23"/>
    <property type="match status" value="1"/>
</dbReference>
<dbReference type="SUPFAM" id="SSF51261">
    <property type="entry name" value="Duplicated hybrid motif"/>
    <property type="match status" value="1"/>
</dbReference>
<keyword evidence="2" id="KW-0472">Membrane</keyword>
<feature type="transmembrane region" description="Helical" evidence="2">
    <location>
        <begin position="25"/>
        <end position="44"/>
    </location>
</feature>
<dbReference type="PANTHER" id="PTHR21666">
    <property type="entry name" value="PEPTIDASE-RELATED"/>
    <property type="match status" value="1"/>
</dbReference>
<accession>A0A8A0RPF9</accession>
<feature type="region of interest" description="Disordered" evidence="1">
    <location>
        <begin position="73"/>
        <end position="137"/>
    </location>
</feature>
<feature type="domain" description="M23ase beta-sheet core" evidence="3">
    <location>
        <begin position="178"/>
        <end position="276"/>
    </location>
</feature>
<dbReference type="EMBL" id="CP059066">
    <property type="protein sequence ID" value="QSQ09096.1"/>
    <property type="molecule type" value="Genomic_DNA"/>
</dbReference>
<evidence type="ECO:0000256" key="1">
    <source>
        <dbReference type="SAM" id="MobiDB-lite"/>
    </source>
</evidence>
<dbReference type="InterPro" id="IPR016047">
    <property type="entry name" value="M23ase_b-sheet_dom"/>
</dbReference>
<dbReference type="InterPro" id="IPR011055">
    <property type="entry name" value="Dup_hybrid_motif"/>
</dbReference>